<feature type="region of interest" description="Disordered" evidence="1">
    <location>
        <begin position="283"/>
        <end position="308"/>
    </location>
</feature>
<feature type="region of interest" description="Disordered" evidence="1">
    <location>
        <begin position="1"/>
        <end position="35"/>
    </location>
</feature>
<feature type="region of interest" description="Disordered" evidence="1">
    <location>
        <begin position="646"/>
        <end position="693"/>
    </location>
</feature>
<evidence type="ECO:0000313" key="3">
    <source>
        <dbReference type="Proteomes" id="UP001324427"/>
    </source>
</evidence>
<organism evidence="2 3">
    <name type="scientific">Oleoguttula mirabilis</name>
    <dbReference type="NCBI Taxonomy" id="1507867"/>
    <lineage>
        <taxon>Eukaryota</taxon>
        <taxon>Fungi</taxon>
        <taxon>Dikarya</taxon>
        <taxon>Ascomycota</taxon>
        <taxon>Pezizomycotina</taxon>
        <taxon>Dothideomycetes</taxon>
        <taxon>Dothideomycetidae</taxon>
        <taxon>Mycosphaerellales</taxon>
        <taxon>Teratosphaeriaceae</taxon>
        <taxon>Oleoguttula</taxon>
    </lineage>
</organism>
<feature type="compositionally biased region" description="Basic residues" evidence="1">
    <location>
        <begin position="93"/>
        <end position="102"/>
    </location>
</feature>
<comment type="caution">
    <text evidence="2">The sequence shown here is derived from an EMBL/GenBank/DDBJ whole genome shotgun (WGS) entry which is preliminary data.</text>
</comment>
<proteinExistence type="predicted"/>
<dbReference type="AlphaFoldDB" id="A0AAV9JRN2"/>
<feature type="compositionally biased region" description="Polar residues" evidence="1">
    <location>
        <begin position="205"/>
        <end position="245"/>
    </location>
</feature>
<dbReference type="Proteomes" id="UP001324427">
    <property type="component" value="Unassembled WGS sequence"/>
</dbReference>
<evidence type="ECO:0000313" key="2">
    <source>
        <dbReference type="EMBL" id="KAK4548296.1"/>
    </source>
</evidence>
<dbReference type="EMBL" id="JAVFHQ010000008">
    <property type="protein sequence ID" value="KAK4548296.1"/>
    <property type="molecule type" value="Genomic_DNA"/>
</dbReference>
<feature type="region of interest" description="Disordered" evidence="1">
    <location>
        <begin position="749"/>
        <end position="772"/>
    </location>
</feature>
<feature type="compositionally biased region" description="Basic and acidic residues" evidence="1">
    <location>
        <begin position="646"/>
        <end position="662"/>
    </location>
</feature>
<feature type="compositionally biased region" description="Basic and acidic residues" evidence="1">
    <location>
        <begin position="756"/>
        <end position="772"/>
    </location>
</feature>
<gene>
    <name evidence="2" type="ORF">LTR36_010166</name>
</gene>
<feature type="compositionally biased region" description="Basic and acidic residues" evidence="1">
    <location>
        <begin position="283"/>
        <end position="296"/>
    </location>
</feature>
<feature type="compositionally biased region" description="Polar residues" evidence="1">
    <location>
        <begin position="54"/>
        <end position="68"/>
    </location>
</feature>
<evidence type="ECO:0000256" key="1">
    <source>
        <dbReference type="SAM" id="MobiDB-lite"/>
    </source>
</evidence>
<feature type="region of interest" description="Disordered" evidence="1">
    <location>
        <begin position="194"/>
        <end position="245"/>
    </location>
</feature>
<sequence length="1013" mass="113061">MSPRTRLPSPQIPVAENHDRERNSRKVQVTHTDHGGRMSAFWHTTDITSAAPLPNSQPSLHTQTSHDTLGSRFKSSFGSSRLKLAGSDGSRQSIRHGRTKLQPRHEQSPTIRVPNTPHKPSRLRHAYPTDGVDDRNSDPFVSAPSSKAVGKPLSPGAAVTPWDYQRRNGDFDFGTVNSFLKVTKDEAVRDFINRYPPPPEPQSPTRTAGRTLRSTKSDSSIRSAVTIAPSTTSKRSVETVNPDSSPLTYISKVANSPALPSSPADPQWNAAIEYVKRQLAADTEREAREARDETVKRKASPKQVKDIQRQERIKAAEGLIVRSSVFGWAPTKDYSQMTTDELEAYGLVVQEEIAKTDPAKGIKKLFKQVGAQKAKHDILKREYLHGQMSRVDCAKAAKHAEADGQDEEAGMHINDALRMLEFDGFEDAVEQVENAVFAPGEMASTPEKERNAIMRGVFNRSPDHETLYGTPEDERKRTLLALSAVSPISIVRQPVGLNISSMDGAASTRDFGATARLTMRHDSQLSPSRFVSMDDHDGASVYSQNPDGSLVSPLEQDPLTVSRSLLHLEQSESHSAFIPRRDSAFIRKITEASKKRALKLKGSHPALREDTVAPETRPASPFMTYLPLTISERRLREAQYQWKRDSILRGDGPDEDKRHDSFDSSDGSDEQQTMSWRKRRRSPPKLTVDTNVLFPDDEGYHTAPLNQQRLSVTQVLLRQHLSPKFQTPEDFRQVMGGLDVLMHDLHRAGYDGSDADGDRTVNPEDNRQNDDTEVKEITDDTIADPVINIDIDDVIAQWNRSPRRSKNGSASWGTANIIQREEDMQALRSRVGLPPLKLRRSASLLKHPSHPFAWNTEKIMCSLVHSPVSVASEFPSMPNSPTGTSMDMSRVGPRFFAPSADPTSPPQSLTMKLPRCEECLNHCCLYAELLLKAAVKTRGAAEEHFRLQAEEKVENLRRFYPNGIEGISTFLTCMECSRMVCPNCATVCDECLCRQVMCKEHCTDGRCSYHQYV</sequence>
<protein>
    <submittedName>
        <fullName evidence="2">Uncharacterized protein</fullName>
    </submittedName>
</protein>
<feature type="region of interest" description="Disordered" evidence="1">
    <location>
        <begin position="597"/>
        <end position="620"/>
    </location>
</feature>
<accession>A0AAV9JRN2</accession>
<name>A0AAV9JRN2_9PEZI</name>
<feature type="compositionally biased region" description="Low complexity" evidence="1">
    <location>
        <begin position="70"/>
        <end position="83"/>
    </location>
</feature>
<keyword evidence="3" id="KW-1185">Reference proteome</keyword>
<feature type="region of interest" description="Disordered" evidence="1">
    <location>
        <begin position="48"/>
        <end position="137"/>
    </location>
</feature>
<reference evidence="2 3" key="1">
    <citation type="submission" date="2021-11" db="EMBL/GenBank/DDBJ databases">
        <title>Black yeast isolated from Biological Soil Crust.</title>
        <authorList>
            <person name="Kurbessoian T."/>
        </authorList>
    </citation>
    <scope>NUCLEOTIDE SEQUENCE [LARGE SCALE GENOMIC DNA]</scope>
    <source>
        <strain evidence="2 3">CCFEE 5522</strain>
    </source>
</reference>